<sequence length="322" mass="35700">MRFSEYVPAVLAAASSFRQTLLGHTPSSVEQEWPGKKVDYYARNLKTVSSIYNLTVFPHNVPIIVNGSKAVPPGLFAPTATGRVSPLGNFTGFDDSIEYFFALALVPSAPAYAVFTSAKVIEFSCGCAEVASSVAYLETRVYAPGAPDHNKYLSTLKQVAFWKFDKHGAVLFYDAWIPNLDQWDFLALGHKNVSNPVIQSQIIRGVCSIVQQRCVGKDQQYESMDDCVANWSQKSFGTYAEVWGDNVVCRTIHVILTLVRPDAHCMHVGPTGGGKCVDWPYNNGYFDDNLLFGKPSGQTFICPEKEHCHWPLEGQDVRLELN</sequence>
<name>A0A9P8CD74_9HELO</name>
<dbReference type="EMBL" id="MU254087">
    <property type="protein sequence ID" value="KAG9242310.1"/>
    <property type="molecule type" value="Genomic_DNA"/>
</dbReference>
<protein>
    <submittedName>
        <fullName evidence="1">Uncharacterized protein</fullName>
    </submittedName>
</protein>
<dbReference type="OrthoDB" id="10010954at2759"/>
<evidence type="ECO:0000313" key="1">
    <source>
        <dbReference type="EMBL" id="KAG9242310.1"/>
    </source>
</evidence>
<accession>A0A9P8CD74</accession>
<proteinExistence type="predicted"/>
<keyword evidence="2" id="KW-1185">Reference proteome</keyword>
<comment type="caution">
    <text evidence="1">The sequence shown here is derived from an EMBL/GenBank/DDBJ whole genome shotgun (WGS) entry which is preliminary data.</text>
</comment>
<evidence type="ECO:0000313" key="2">
    <source>
        <dbReference type="Proteomes" id="UP000887226"/>
    </source>
</evidence>
<dbReference type="AlphaFoldDB" id="A0A9P8CD74"/>
<reference evidence="1" key="1">
    <citation type="journal article" date="2021" name="IMA Fungus">
        <title>Genomic characterization of three marine fungi, including Emericellopsis atlantica sp. nov. with signatures of a generalist lifestyle and marine biomass degradation.</title>
        <authorList>
            <person name="Hagestad O.C."/>
            <person name="Hou L."/>
            <person name="Andersen J.H."/>
            <person name="Hansen E.H."/>
            <person name="Altermark B."/>
            <person name="Li C."/>
            <person name="Kuhnert E."/>
            <person name="Cox R.J."/>
            <person name="Crous P.W."/>
            <person name="Spatafora J.W."/>
            <person name="Lail K."/>
            <person name="Amirebrahimi M."/>
            <person name="Lipzen A."/>
            <person name="Pangilinan J."/>
            <person name="Andreopoulos W."/>
            <person name="Hayes R.D."/>
            <person name="Ng V."/>
            <person name="Grigoriev I.V."/>
            <person name="Jackson S.A."/>
            <person name="Sutton T.D.S."/>
            <person name="Dobson A.D.W."/>
            <person name="Rama T."/>
        </authorList>
    </citation>
    <scope>NUCLEOTIDE SEQUENCE</scope>
    <source>
        <strain evidence="1">TRa3180A</strain>
    </source>
</reference>
<dbReference type="Proteomes" id="UP000887226">
    <property type="component" value="Unassembled WGS sequence"/>
</dbReference>
<gene>
    <name evidence="1" type="ORF">BJ878DRAFT_178465</name>
</gene>
<organism evidence="1 2">
    <name type="scientific">Calycina marina</name>
    <dbReference type="NCBI Taxonomy" id="1763456"/>
    <lineage>
        <taxon>Eukaryota</taxon>
        <taxon>Fungi</taxon>
        <taxon>Dikarya</taxon>
        <taxon>Ascomycota</taxon>
        <taxon>Pezizomycotina</taxon>
        <taxon>Leotiomycetes</taxon>
        <taxon>Helotiales</taxon>
        <taxon>Pezizellaceae</taxon>
        <taxon>Calycina</taxon>
    </lineage>
</organism>